<reference evidence="1 2" key="1">
    <citation type="submission" date="2019-01" db="EMBL/GenBank/DDBJ databases">
        <title>Lacunisphaera sp. strain TWA-58.</title>
        <authorList>
            <person name="Chen W.-M."/>
        </authorList>
    </citation>
    <scope>NUCLEOTIDE SEQUENCE [LARGE SCALE GENOMIC DNA]</scope>
    <source>
        <strain evidence="1 2">TWA-58</strain>
    </source>
</reference>
<evidence type="ECO:0008006" key="3">
    <source>
        <dbReference type="Google" id="ProtNLM"/>
    </source>
</evidence>
<accession>A0A4Q1C3S1</accession>
<dbReference type="PROSITE" id="PS51257">
    <property type="entry name" value="PROKAR_LIPOPROTEIN"/>
    <property type="match status" value="1"/>
</dbReference>
<comment type="caution">
    <text evidence="1">The sequence shown here is derived from an EMBL/GenBank/DDBJ whole genome shotgun (WGS) entry which is preliminary data.</text>
</comment>
<proteinExistence type="predicted"/>
<dbReference type="RefSeq" id="WP_129048590.1">
    <property type="nucleotide sequence ID" value="NZ_SDHX01000002.1"/>
</dbReference>
<dbReference type="Proteomes" id="UP000290218">
    <property type="component" value="Unassembled WGS sequence"/>
</dbReference>
<protein>
    <recommendedName>
        <fullName evidence="3">Lipoprotein</fullName>
    </recommendedName>
</protein>
<dbReference type="EMBL" id="SDHX01000002">
    <property type="protein sequence ID" value="RXK53000.1"/>
    <property type="molecule type" value="Genomic_DNA"/>
</dbReference>
<sequence>MKLRPIYHVVSGLWLGVFLAGCHTVPAVLEDAGIGQTTPYVPANYRGETRLPDDVQRVALLPIHGDAVMSVETATSLDAVLLKALQAQTRFEVVVLSRAECQRLFGADDFSSVSALPHGFLEAIANRYAVDSVLFTDVTVFQAYRPLTLGFRSKLARVRDVQLLWAFDEIFSADDPKMRFSAQQYYRTGDRSAPSNPLPTALQSPSRFGAVAADLMFRTLPPR</sequence>
<dbReference type="AlphaFoldDB" id="A0A4Q1C3S1"/>
<organism evidence="1 2">
    <name type="scientific">Oleiharenicola lentus</name>
    <dbReference type="NCBI Taxonomy" id="2508720"/>
    <lineage>
        <taxon>Bacteria</taxon>
        <taxon>Pseudomonadati</taxon>
        <taxon>Verrucomicrobiota</taxon>
        <taxon>Opitutia</taxon>
        <taxon>Opitutales</taxon>
        <taxon>Opitutaceae</taxon>
        <taxon>Oleiharenicola</taxon>
    </lineage>
</organism>
<name>A0A4Q1C3S1_9BACT</name>
<evidence type="ECO:0000313" key="1">
    <source>
        <dbReference type="EMBL" id="RXK53000.1"/>
    </source>
</evidence>
<evidence type="ECO:0000313" key="2">
    <source>
        <dbReference type="Proteomes" id="UP000290218"/>
    </source>
</evidence>
<gene>
    <name evidence="1" type="ORF">ESB00_14910</name>
</gene>
<keyword evidence="2" id="KW-1185">Reference proteome</keyword>
<dbReference type="OrthoDB" id="194005at2"/>